<evidence type="ECO:0000256" key="7">
    <source>
        <dbReference type="ARBA" id="ARBA00071024"/>
    </source>
</evidence>
<dbReference type="InterPro" id="IPR044666">
    <property type="entry name" value="Cyclophilin_A-like"/>
</dbReference>
<evidence type="ECO:0000256" key="5">
    <source>
        <dbReference type="ARBA" id="ARBA00055615"/>
    </source>
</evidence>
<dbReference type="InterPro" id="IPR002130">
    <property type="entry name" value="Cyclophilin-type_PPIase_dom"/>
</dbReference>
<dbReference type="InterPro" id="IPR029000">
    <property type="entry name" value="Cyclophilin-like_dom_sf"/>
</dbReference>
<dbReference type="Gene3D" id="2.40.100.10">
    <property type="entry name" value="Cyclophilin-like"/>
    <property type="match status" value="1"/>
</dbReference>
<dbReference type="CDD" id="cd01925">
    <property type="entry name" value="cyclophilin_CeCYP16-like"/>
    <property type="match status" value="1"/>
</dbReference>
<dbReference type="SUPFAM" id="SSF50891">
    <property type="entry name" value="Cyclophilin-like"/>
    <property type="match status" value="1"/>
</dbReference>
<dbReference type="PANTHER" id="PTHR45625">
    <property type="entry name" value="PEPTIDYL-PROLYL CIS-TRANS ISOMERASE-RELATED"/>
    <property type="match status" value="1"/>
</dbReference>
<reference evidence="12" key="1">
    <citation type="submission" date="2020-05" db="EMBL/GenBank/DDBJ databases">
        <title>Phylogenomic resolution of chytrid fungi.</title>
        <authorList>
            <person name="Stajich J.E."/>
            <person name="Amses K."/>
            <person name="Simmons R."/>
            <person name="Seto K."/>
            <person name="Myers J."/>
            <person name="Bonds A."/>
            <person name="Quandt C.A."/>
            <person name="Barry K."/>
            <person name="Liu P."/>
            <person name="Grigoriev I."/>
            <person name="Longcore J.E."/>
            <person name="James T.Y."/>
        </authorList>
    </citation>
    <scope>NUCLEOTIDE SEQUENCE</scope>
    <source>
        <strain evidence="12">PLAUS21</strain>
    </source>
</reference>
<dbReference type="PANTHER" id="PTHR45625:SF6">
    <property type="entry name" value="SPLICEOSOME-ASSOCIATED PROTEIN CWC27 HOMOLOG"/>
    <property type="match status" value="1"/>
</dbReference>
<dbReference type="GO" id="GO:0071013">
    <property type="term" value="C:catalytic step 2 spliceosome"/>
    <property type="evidence" value="ECO:0007669"/>
    <property type="project" value="TreeGrafter"/>
</dbReference>
<evidence type="ECO:0000256" key="10">
    <source>
        <dbReference type="SAM" id="MobiDB-lite"/>
    </source>
</evidence>
<gene>
    <name evidence="12" type="primary">CWC27</name>
    <name evidence="12" type="ORF">HK103_004206</name>
</gene>
<dbReference type="GO" id="GO:0006457">
    <property type="term" value="P:protein folding"/>
    <property type="evidence" value="ECO:0007669"/>
    <property type="project" value="InterPro"/>
</dbReference>
<evidence type="ECO:0000259" key="11">
    <source>
        <dbReference type="PROSITE" id="PS50072"/>
    </source>
</evidence>
<organism evidence="12 13">
    <name type="scientific">Boothiomyces macroporosus</name>
    <dbReference type="NCBI Taxonomy" id="261099"/>
    <lineage>
        <taxon>Eukaryota</taxon>
        <taxon>Fungi</taxon>
        <taxon>Fungi incertae sedis</taxon>
        <taxon>Chytridiomycota</taxon>
        <taxon>Chytridiomycota incertae sedis</taxon>
        <taxon>Chytridiomycetes</taxon>
        <taxon>Rhizophydiales</taxon>
        <taxon>Terramycetaceae</taxon>
        <taxon>Boothiomyces</taxon>
    </lineage>
</organism>
<dbReference type="PROSITE" id="PS00170">
    <property type="entry name" value="CSA_PPIASE_1"/>
    <property type="match status" value="1"/>
</dbReference>
<sequence>MSSAYVSQPATKGKVIMKTSAGDLEIELWSKEAPKACRNFVQLCMEGYYDNTLFHRIVPGFIVQGGDPTGTGMGGESIYGHDFDDEYHSRLKFNMRGLLAMANTQRHANRSQFFFTLDAAPQLTGKNTIFGKVVGDTVFNLLKLGELETDKDERPVFEAKVITTEVLNNPFDDIIPRTTREEKLEIERKKEQLKKEMLEASKPKATKNFSLLSFGQEAESDEKAPKMKIKSSHDINDPNLSNEVADLPIQKKRKVEKTEEEDFDQKMKEKVVKKQIKEQSKISSSSNKLDQLQEQLRKLQGEIKGMDQPKKEVEKKVKRDKSSVARMREEYMNSGRAVQAIRKDIKGDVEQKLKGFEEMLKKNVKTSKPKETKPEPTGEVWECALHFIPNCSSCRDTFGQVQEEDDDDWMNASLKFEKEIGANVYEPKIDDYTIIDPRQAAKKADPFGRDIKAPGDIKGRKEIIWTEKSTRSVKPLVDQWAEQPDYYRG</sequence>
<dbReference type="PRINTS" id="PR00153">
    <property type="entry name" value="CSAPPISMRASE"/>
</dbReference>
<dbReference type="PROSITE" id="PS50072">
    <property type="entry name" value="CSA_PPIASE_2"/>
    <property type="match status" value="1"/>
</dbReference>
<keyword evidence="12" id="KW-0413">Isomerase</keyword>
<keyword evidence="3" id="KW-0539">Nucleus</keyword>
<dbReference type="GO" id="GO:0003755">
    <property type="term" value="F:peptidyl-prolyl cis-trans isomerase activity"/>
    <property type="evidence" value="ECO:0007669"/>
    <property type="project" value="UniProtKB-EC"/>
</dbReference>
<comment type="function">
    <text evidence="5">PPIases accelerate the folding of proteins. It catalyzes the cis-trans isomerization of proline imidic peptide bonds in oligopeptides. Involved in pre-mRNA splicing.</text>
</comment>
<dbReference type="Proteomes" id="UP001210925">
    <property type="component" value="Unassembled WGS sequence"/>
</dbReference>
<accession>A0AAD5Y8I6</accession>
<dbReference type="FunFam" id="2.40.100.10:FF:000007">
    <property type="entry name" value="Peptidyl-prolyl cis-trans isomerase CWC27 homolog"/>
    <property type="match status" value="1"/>
</dbReference>
<evidence type="ECO:0000256" key="3">
    <source>
        <dbReference type="ARBA" id="ARBA00023242"/>
    </source>
</evidence>
<comment type="subcellular location">
    <subcellularLocation>
        <location evidence="2">Nucleus</location>
    </subcellularLocation>
</comment>
<name>A0AAD5Y8I6_9FUNG</name>
<dbReference type="InterPro" id="IPR020892">
    <property type="entry name" value="Cyclophilin-type_PPIase_CS"/>
</dbReference>
<protein>
    <recommendedName>
        <fullName evidence="7">Peptidyl-prolyl isomerase CWC27</fullName>
    </recommendedName>
    <alternativeName>
        <fullName evidence="6">Peptidyl-prolyl isomerase cwc27</fullName>
    </alternativeName>
    <alternativeName>
        <fullName evidence="8 9">Rotamase CWC27</fullName>
    </alternativeName>
</protein>
<comment type="catalytic activity">
    <reaction evidence="1">
        <text>[protein]-peptidylproline (omega=180) = [protein]-peptidylproline (omega=0)</text>
        <dbReference type="Rhea" id="RHEA:16237"/>
        <dbReference type="Rhea" id="RHEA-COMP:10747"/>
        <dbReference type="Rhea" id="RHEA-COMP:10748"/>
        <dbReference type="ChEBI" id="CHEBI:83833"/>
        <dbReference type="ChEBI" id="CHEBI:83834"/>
        <dbReference type="EC" id="5.2.1.8"/>
    </reaction>
</comment>
<proteinExistence type="inferred from homology"/>
<dbReference type="Pfam" id="PF00160">
    <property type="entry name" value="Pro_isomerase"/>
    <property type="match status" value="1"/>
</dbReference>
<evidence type="ECO:0000256" key="8">
    <source>
        <dbReference type="ARBA" id="ARBA00082698"/>
    </source>
</evidence>
<dbReference type="AlphaFoldDB" id="A0AAD5Y8I6"/>
<evidence type="ECO:0000256" key="6">
    <source>
        <dbReference type="ARBA" id="ARBA00067721"/>
    </source>
</evidence>
<feature type="domain" description="PPIase cyclophilin-type" evidence="11">
    <location>
        <begin position="19"/>
        <end position="166"/>
    </location>
</feature>
<feature type="region of interest" description="Disordered" evidence="10">
    <location>
        <begin position="300"/>
        <end position="331"/>
    </location>
</feature>
<dbReference type="EMBL" id="JADGKB010000033">
    <property type="protein sequence ID" value="KAJ3257915.1"/>
    <property type="molecule type" value="Genomic_DNA"/>
</dbReference>
<evidence type="ECO:0000313" key="13">
    <source>
        <dbReference type="Proteomes" id="UP001210925"/>
    </source>
</evidence>
<comment type="similarity">
    <text evidence="4">Belongs to the cyclophilin-type PPIase family. CWC27 subfamily.</text>
</comment>
<evidence type="ECO:0000313" key="12">
    <source>
        <dbReference type="EMBL" id="KAJ3257915.1"/>
    </source>
</evidence>
<evidence type="ECO:0000256" key="1">
    <source>
        <dbReference type="ARBA" id="ARBA00000971"/>
    </source>
</evidence>
<keyword evidence="13" id="KW-1185">Reference proteome</keyword>
<evidence type="ECO:0000256" key="4">
    <source>
        <dbReference type="ARBA" id="ARBA00038509"/>
    </source>
</evidence>
<comment type="caution">
    <text evidence="12">The sequence shown here is derived from an EMBL/GenBank/DDBJ whole genome shotgun (WGS) entry which is preliminary data.</text>
</comment>
<evidence type="ECO:0000256" key="2">
    <source>
        <dbReference type="ARBA" id="ARBA00004123"/>
    </source>
</evidence>
<evidence type="ECO:0000256" key="9">
    <source>
        <dbReference type="ARBA" id="ARBA00083804"/>
    </source>
</evidence>